<organism evidence="2 3">
    <name type="scientific">Rhizobium rosettiformans W3</name>
    <dbReference type="NCBI Taxonomy" id="538378"/>
    <lineage>
        <taxon>Bacteria</taxon>
        <taxon>Pseudomonadati</taxon>
        <taxon>Pseudomonadota</taxon>
        <taxon>Alphaproteobacteria</taxon>
        <taxon>Hyphomicrobiales</taxon>
        <taxon>Rhizobiaceae</taxon>
        <taxon>Rhizobium/Agrobacterium group</taxon>
        <taxon>Rhizobium</taxon>
    </lineage>
</organism>
<proteinExistence type="predicted"/>
<gene>
    <name evidence="2" type="ORF">FAA86_15965</name>
</gene>
<reference evidence="2 3" key="1">
    <citation type="submission" date="2019-04" db="EMBL/GenBank/DDBJ databases">
        <title>genome sequence of strain W3.</title>
        <authorList>
            <person name="Gao J."/>
            <person name="Sun J."/>
        </authorList>
    </citation>
    <scope>NUCLEOTIDE SEQUENCE [LARGE SCALE GENOMIC DNA]</scope>
    <source>
        <strain evidence="2 3">W3</strain>
    </source>
</reference>
<protein>
    <submittedName>
        <fullName evidence="2">Uncharacterized protein</fullName>
    </submittedName>
</protein>
<evidence type="ECO:0000256" key="1">
    <source>
        <dbReference type="SAM" id="MobiDB-lite"/>
    </source>
</evidence>
<dbReference type="AlphaFoldDB" id="A0A4S8Q341"/>
<evidence type="ECO:0000313" key="3">
    <source>
        <dbReference type="Proteomes" id="UP000307378"/>
    </source>
</evidence>
<feature type="compositionally biased region" description="Basic residues" evidence="1">
    <location>
        <begin position="122"/>
        <end position="131"/>
    </location>
</feature>
<dbReference type="Proteomes" id="UP000307378">
    <property type="component" value="Unassembled WGS sequence"/>
</dbReference>
<feature type="compositionally biased region" description="Polar residues" evidence="1">
    <location>
        <begin position="110"/>
        <end position="120"/>
    </location>
</feature>
<sequence length="186" mass="19785">MASPWKFLAGLVSPWRHKGPADKKAEDGAPEEPGTAGSAKQFVRESLDLVDLPGAKSTRPLYPADGLAAPHGASGQAVDHHQDTVEPGSSEVKDVSRPQLPDTVGPPADSASNVNETSKAAPTKRKGRSRTVKPVVAASKAPPAVLAVSNDETSLDEEIRALRGELVRKLRLQNAQVKKMLERFEC</sequence>
<dbReference type="EMBL" id="STGU01000008">
    <property type="protein sequence ID" value="THV34584.1"/>
    <property type="molecule type" value="Genomic_DNA"/>
</dbReference>
<evidence type="ECO:0000313" key="2">
    <source>
        <dbReference type="EMBL" id="THV34584.1"/>
    </source>
</evidence>
<feature type="region of interest" description="Disordered" evidence="1">
    <location>
        <begin position="1"/>
        <end position="136"/>
    </location>
</feature>
<dbReference type="RefSeq" id="WP_136542180.1">
    <property type="nucleotide sequence ID" value="NZ_STGU01000008.1"/>
</dbReference>
<comment type="caution">
    <text evidence="2">The sequence shown here is derived from an EMBL/GenBank/DDBJ whole genome shotgun (WGS) entry which is preliminary data.</text>
</comment>
<name>A0A4S8Q341_9HYPH</name>
<accession>A0A4S8Q341</accession>